<dbReference type="RefSeq" id="XP_007674094.1">
    <property type="nucleotide sequence ID" value="XM_007675904.1"/>
</dbReference>
<feature type="transmembrane region" description="Helical" evidence="6">
    <location>
        <begin position="463"/>
        <end position="488"/>
    </location>
</feature>
<keyword evidence="9" id="KW-1185">Reference proteome</keyword>
<accession>M2LWM4</accession>
<dbReference type="AlphaFoldDB" id="M2LWM4"/>
<feature type="domain" description="Major facilitator superfamily (MFS) profile" evidence="7">
    <location>
        <begin position="123"/>
        <end position="565"/>
    </location>
</feature>
<protein>
    <recommendedName>
        <fullName evidence="7">Major facilitator superfamily (MFS) profile domain-containing protein</fullName>
    </recommendedName>
</protein>
<feature type="transmembrane region" description="Helical" evidence="6">
    <location>
        <begin position="353"/>
        <end position="376"/>
    </location>
</feature>
<feature type="region of interest" description="Disordered" evidence="5">
    <location>
        <begin position="35"/>
        <end position="77"/>
    </location>
</feature>
<feature type="compositionally biased region" description="Basic and acidic residues" evidence="5">
    <location>
        <begin position="63"/>
        <end position="73"/>
    </location>
</feature>
<feature type="transmembrane region" description="Helical" evidence="6">
    <location>
        <begin position="251"/>
        <end position="273"/>
    </location>
</feature>
<dbReference type="GO" id="GO:0015244">
    <property type="term" value="F:fluconazole transmembrane transporter activity"/>
    <property type="evidence" value="ECO:0007669"/>
    <property type="project" value="TreeGrafter"/>
</dbReference>
<sequence>MSAILRDTPFGQALRYFTGDSILKYPEEEPNFDVSKHLRNTAPSGAVSTNQSQIDLDQEDLEKDPTDVEKGSNIDDVLPDSTAVASAHHHHDGESLKADTVTWYSDTDPENPQNWTTQRKASSFLLICLLTFAIYSCSSIITPAEFTFRTQWGVSPQASLLVLSMYVLGYGCGPMIFAPLSEVPMLGRNTPYIVSFAMFFIMTIPCATVTNYPGLVVCRFFQGFFGGPVLATGGASAGDIFHFWAVPYGMAMWACAGYSGPALGPVMSVFAIEERTWRWSMYETLIISGVTFILMFFLLPETNPETILLRRAQRLRRITGRDDLLSETEKRDGHLTWQLISNKYIIMPFKIPLLDPAIGFIHLYIGLIYGIYYSFFEAFPVAYLEVYGFSIQSMSIVFLTIGIGAALAAFLYIALVYFIYEPYTKKNGIGHPEYRLVPGLVSASLLPIGLFLFGWTARPGINWAVPTLGVLIFASTSFVLIQVIFVYLPTSYPRYAASIFAGNNLLRSVIACCAIHWSLPLYANLGIGRGVSVVGGICAGCLIPLVALWHYGPTLRAKSRFADTY</sequence>
<dbReference type="OMA" id="QGNIHFL"/>
<keyword evidence="4 6" id="KW-0472">Membrane</keyword>
<evidence type="ECO:0000256" key="2">
    <source>
        <dbReference type="ARBA" id="ARBA00022692"/>
    </source>
</evidence>
<dbReference type="InterPro" id="IPR020846">
    <property type="entry name" value="MFS_dom"/>
</dbReference>
<feature type="transmembrane region" description="Helical" evidence="6">
    <location>
        <begin position="279"/>
        <end position="299"/>
    </location>
</feature>
<comment type="subcellular location">
    <subcellularLocation>
        <location evidence="1">Membrane</location>
        <topology evidence="1">Multi-pass membrane protein</topology>
    </subcellularLocation>
</comment>
<feature type="transmembrane region" description="Helical" evidence="6">
    <location>
        <begin position="396"/>
        <end position="420"/>
    </location>
</feature>
<dbReference type="PANTHER" id="PTHR23502">
    <property type="entry name" value="MAJOR FACILITATOR SUPERFAMILY"/>
    <property type="match status" value="1"/>
</dbReference>
<evidence type="ECO:0000256" key="5">
    <source>
        <dbReference type="SAM" id="MobiDB-lite"/>
    </source>
</evidence>
<evidence type="ECO:0000256" key="4">
    <source>
        <dbReference type="ARBA" id="ARBA00023136"/>
    </source>
</evidence>
<dbReference type="SUPFAM" id="SSF103473">
    <property type="entry name" value="MFS general substrate transporter"/>
    <property type="match status" value="1"/>
</dbReference>
<feature type="compositionally biased region" description="Polar residues" evidence="5">
    <location>
        <begin position="41"/>
        <end position="55"/>
    </location>
</feature>
<feature type="transmembrane region" description="Helical" evidence="6">
    <location>
        <begin position="123"/>
        <end position="141"/>
    </location>
</feature>
<evidence type="ECO:0000259" key="7">
    <source>
        <dbReference type="PROSITE" id="PS50850"/>
    </source>
</evidence>
<dbReference type="Gene3D" id="1.20.1250.20">
    <property type="entry name" value="MFS general substrate transporter like domains"/>
    <property type="match status" value="1"/>
</dbReference>
<keyword evidence="2 6" id="KW-0812">Transmembrane</keyword>
<evidence type="ECO:0000313" key="8">
    <source>
        <dbReference type="EMBL" id="EMC99057.1"/>
    </source>
</evidence>
<dbReference type="PROSITE" id="PS50850">
    <property type="entry name" value="MFS"/>
    <property type="match status" value="1"/>
</dbReference>
<name>M2LWM4_BAUPA</name>
<reference evidence="8 9" key="1">
    <citation type="journal article" date="2012" name="PLoS Pathog.">
        <title>Diverse lifestyles and strategies of plant pathogenesis encoded in the genomes of eighteen Dothideomycetes fungi.</title>
        <authorList>
            <person name="Ohm R.A."/>
            <person name="Feau N."/>
            <person name="Henrissat B."/>
            <person name="Schoch C.L."/>
            <person name="Horwitz B.A."/>
            <person name="Barry K.W."/>
            <person name="Condon B.J."/>
            <person name="Copeland A.C."/>
            <person name="Dhillon B."/>
            <person name="Glaser F."/>
            <person name="Hesse C.N."/>
            <person name="Kosti I."/>
            <person name="LaButti K."/>
            <person name="Lindquist E.A."/>
            <person name="Lucas S."/>
            <person name="Salamov A.A."/>
            <person name="Bradshaw R.E."/>
            <person name="Ciuffetti L."/>
            <person name="Hamelin R.C."/>
            <person name="Kema G.H.J."/>
            <person name="Lawrence C."/>
            <person name="Scott J.A."/>
            <person name="Spatafora J.W."/>
            <person name="Turgeon B.G."/>
            <person name="de Wit P.J.G.M."/>
            <person name="Zhong S."/>
            <person name="Goodwin S.B."/>
            <person name="Grigoriev I.V."/>
        </authorList>
    </citation>
    <scope>NUCLEOTIDE SEQUENCE [LARGE SCALE GENOMIC DNA]</scope>
    <source>
        <strain evidence="8 9">UAMH 10762</strain>
    </source>
</reference>
<dbReference type="GeneID" id="19107505"/>
<feature type="transmembrane region" description="Helical" evidence="6">
    <location>
        <begin position="436"/>
        <end position="457"/>
    </location>
</feature>
<dbReference type="OrthoDB" id="3357846at2759"/>
<keyword evidence="3 6" id="KW-1133">Transmembrane helix</keyword>
<dbReference type="Pfam" id="PF07690">
    <property type="entry name" value="MFS_1"/>
    <property type="match status" value="1"/>
</dbReference>
<dbReference type="GO" id="GO:0005886">
    <property type="term" value="C:plasma membrane"/>
    <property type="evidence" value="ECO:0007669"/>
    <property type="project" value="TreeGrafter"/>
</dbReference>
<evidence type="ECO:0000256" key="6">
    <source>
        <dbReference type="SAM" id="Phobius"/>
    </source>
</evidence>
<dbReference type="Proteomes" id="UP000011761">
    <property type="component" value="Unassembled WGS sequence"/>
</dbReference>
<evidence type="ECO:0000256" key="3">
    <source>
        <dbReference type="ARBA" id="ARBA00022989"/>
    </source>
</evidence>
<proteinExistence type="predicted"/>
<dbReference type="InterPro" id="IPR011701">
    <property type="entry name" value="MFS"/>
</dbReference>
<dbReference type="PANTHER" id="PTHR23502:SF23">
    <property type="entry name" value="FLUCONAZOLE RESISTANCE PROTEIN 1"/>
    <property type="match status" value="1"/>
</dbReference>
<evidence type="ECO:0000313" key="9">
    <source>
        <dbReference type="Proteomes" id="UP000011761"/>
    </source>
</evidence>
<dbReference type="KEGG" id="bcom:BAUCODRAFT_120350"/>
<dbReference type="EMBL" id="KB445552">
    <property type="protein sequence ID" value="EMC99057.1"/>
    <property type="molecule type" value="Genomic_DNA"/>
</dbReference>
<feature type="transmembrane region" description="Helical" evidence="6">
    <location>
        <begin position="192"/>
        <end position="212"/>
    </location>
</feature>
<dbReference type="eggNOG" id="KOG0255">
    <property type="taxonomic scope" value="Eukaryota"/>
</dbReference>
<feature type="transmembrane region" description="Helical" evidence="6">
    <location>
        <begin position="495"/>
        <end position="519"/>
    </location>
</feature>
<dbReference type="GO" id="GO:1990961">
    <property type="term" value="P:xenobiotic detoxification by transmembrane export across the plasma membrane"/>
    <property type="evidence" value="ECO:0007669"/>
    <property type="project" value="TreeGrafter"/>
</dbReference>
<gene>
    <name evidence="8" type="ORF">BAUCODRAFT_120350</name>
</gene>
<evidence type="ECO:0000256" key="1">
    <source>
        <dbReference type="ARBA" id="ARBA00004141"/>
    </source>
</evidence>
<dbReference type="CDD" id="cd17323">
    <property type="entry name" value="MFS_Tpo1_MDR_like"/>
    <property type="match status" value="1"/>
</dbReference>
<feature type="transmembrane region" description="Helical" evidence="6">
    <location>
        <begin position="531"/>
        <end position="551"/>
    </location>
</feature>
<dbReference type="HOGENOM" id="CLU_008455_11_1_1"/>
<dbReference type="InterPro" id="IPR036259">
    <property type="entry name" value="MFS_trans_sf"/>
</dbReference>
<feature type="transmembrane region" description="Helical" evidence="6">
    <location>
        <begin position="161"/>
        <end position="180"/>
    </location>
</feature>
<organism evidence="8 9">
    <name type="scientific">Baudoinia panamericana (strain UAMH 10762)</name>
    <name type="common">Angels' share fungus</name>
    <name type="synonym">Baudoinia compniacensis (strain UAMH 10762)</name>
    <dbReference type="NCBI Taxonomy" id="717646"/>
    <lineage>
        <taxon>Eukaryota</taxon>
        <taxon>Fungi</taxon>
        <taxon>Dikarya</taxon>
        <taxon>Ascomycota</taxon>
        <taxon>Pezizomycotina</taxon>
        <taxon>Dothideomycetes</taxon>
        <taxon>Dothideomycetidae</taxon>
        <taxon>Mycosphaerellales</taxon>
        <taxon>Teratosphaeriaceae</taxon>
        <taxon>Baudoinia</taxon>
    </lineage>
</organism>